<dbReference type="InterPro" id="IPR000953">
    <property type="entry name" value="Chromo/chromo_shadow_dom"/>
</dbReference>
<organism evidence="2 3">
    <name type="scientific">Actinidia rufa</name>
    <dbReference type="NCBI Taxonomy" id="165716"/>
    <lineage>
        <taxon>Eukaryota</taxon>
        <taxon>Viridiplantae</taxon>
        <taxon>Streptophyta</taxon>
        <taxon>Embryophyta</taxon>
        <taxon>Tracheophyta</taxon>
        <taxon>Spermatophyta</taxon>
        <taxon>Magnoliopsida</taxon>
        <taxon>eudicotyledons</taxon>
        <taxon>Gunneridae</taxon>
        <taxon>Pentapetalae</taxon>
        <taxon>asterids</taxon>
        <taxon>Ericales</taxon>
        <taxon>Actinidiaceae</taxon>
        <taxon>Actinidia</taxon>
    </lineage>
</organism>
<name>A0A7J0DRC1_9ERIC</name>
<dbReference type="SUPFAM" id="SSF54160">
    <property type="entry name" value="Chromo domain-like"/>
    <property type="match status" value="1"/>
</dbReference>
<protein>
    <recommendedName>
        <fullName evidence="1">Chromo domain-containing protein</fullName>
    </recommendedName>
</protein>
<dbReference type="AlphaFoldDB" id="A0A7J0DRC1"/>
<dbReference type="Gene3D" id="2.40.50.40">
    <property type="match status" value="1"/>
</dbReference>
<evidence type="ECO:0000313" key="2">
    <source>
        <dbReference type="EMBL" id="GFS39581.1"/>
    </source>
</evidence>
<accession>A0A7J0DRC1</accession>
<evidence type="ECO:0000313" key="3">
    <source>
        <dbReference type="Proteomes" id="UP000585474"/>
    </source>
</evidence>
<proteinExistence type="predicted"/>
<feature type="domain" description="Chromo" evidence="1">
    <location>
        <begin position="43"/>
        <end position="101"/>
    </location>
</feature>
<dbReference type="OrthoDB" id="806136at2759"/>
<dbReference type="Proteomes" id="UP000585474">
    <property type="component" value="Unassembled WGS sequence"/>
</dbReference>
<dbReference type="InterPro" id="IPR016197">
    <property type="entry name" value="Chromo-like_dom_sf"/>
</dbReference>
<gene>
    <name evidence="2" type="ORF">Acr_00g0063830</name>
</gene>
<comment type="caution">
    <text evidence="2">The sequence shown here is derived from an EMBL/GenBank/DDBJ whole genome shotgun (WGS) entry which is preliminary data.</text>
</comment>
<evidence type="ECO:0000259" key="1">
    <source>
        <dbReference type="PROSITE" id="PS50013"/>
    </source>
</evidence>
<keyword evidence="3" id="KW-1185">Reference proteome</keyword>
<sequence>MVRIRLERYPSGIARKLCARSAGPFKVLKRIGPSAYVIGLSPDSDEQIISTRDGGVQRFLVRWSGRPTSDGTWITIDDLQQIDRDLFEYHQSRPVSHSTESSFLHHGRVGWDTESRPPITRVYRRRSKKTYPVSLWLDSGLLTGPDA</sequence>
<dbReference type="EMBL" id="BJWL01000333">
    <property type="protein sequence ID" value="GFS39581.1"/>
    <property type="molecule type" value="Genomic_DNA"/>
</dbReference>
<dbReference type="InterPro" id="IPR056924">
    <property type="entry name" value="SH3_Tf2-1"/>
</dbReference>
<dbReference type="Pfam" id="PF24626">
    <property type="entry name" value="SH3_Tf2-1"/>
    <property type="match status" value="1"/>
</dbReference>
<reference evidence="3" key="1">
    <citation type="submission" date="2019-07" db="EMBL/GenBank/DDBJ databases">
        <title>De Novo Assembly of kiwifruit Actinidia rufa.</title>
        <authorList>
            <person name="Sugita-Konishi S."/>
            <person name="Sato K."/>
            <person name="Mori E."/>
            <person name="Abe Y."/>
            <person name="Kisaki G."/>
            <person name="Hamano K."/>
            <person name="Suezawa K."/>
            <person name="Otani M."/>
            <person name="Fukuda T."/>
            <person name="Manabe T."/>
            <person name="Gomi K."/>
            <person name="Tabuchi M."/>
            <person name="Akimitsu K."/>
            <person name="Kataoka I."/>
        </authorList>
    </citation>
    <scope>NUCLEOTIDE SEQUENCE [LARGE SCALE GENOMIC DNA]</scope>
    <source>
        <strain evidence="3">cv. Fuchu</strain>
    </source>
</reference>
<dbReference type="PROSITE" id="PS50013">
    <property type="entry name" value="CHROMO_2"/>
    <property type="match status" value="1"/>
</dbReference>